<gene>
    <name evidence="1" type="ORF">CHR90_02290</name>
    <name evidence="2" type="ORF">CHR90_02335</name>
</gene>
<dbReference type="RefSeq" id="WP_094407324.1">
    <property type="nucleotide sequence ID" value="NZ_BMJZ01000001.1"/>
</dbReference>
<name>A0A255XYL4_9PROT</name>
<sequence>MIAALAWLTGSAWGRYAALGLLAAAAIGLLLWRAYAAGETATRAKAQENTIDALQTRIETDDSLRALSPDTRRQRLQQWSTDP</sequence>
<accession>A0A255XYL4</accession>
<reference evidence="1 3" key="1">
    <citation type="submission" date="2017-07" db="EMBL/GenBank/DDBJ databases">
        <title>Elstera cyanobacteriorum sp. nov., a novel bacterium isolated from cyanobacterial aggregates in a eutrophic lake.</title>
        <authorList>
            <person name="Cai H."/>
        </authorList>
    </citation>
    <scope>NUCLEOTIDE SEQUENCE [LARGE SCALE GENOMIC DNA]</scope>
    <source>
        <strain evidence="1 3">TH019</strain>
    </source>
</reference>
<organism evidence="1 3">
    <name type="scientific">Elstera cyanobacteriorum</name>
    <dbReference type="NCBI Taxonomy" id="2022747"/>
    <lineage>
        <taxon>Bacteria</taxon>
        <taxon>Pseudomonadati</taxon>
        <taxon>Pseudomonadota</taxon>
        <taxon>Alphaproteobacteria</taxon>
        <taxon>Rhodospirillales</taxon>
        <taxon>Rhodospirillaceae</taxon>
        <taxon>Elstera</taxon>
    </lineage>
</organism>
<dbReference type="EMBL" id="NOXS01000023">
    <property type="protein sequence ID" value="OYQ21330.1"/>
    <property type="molecule type" value="Genomic_DNA"/>
</dbReference>
<proteinExistence type="predicted"/>
<keyword evidence="3" id="KW-1185">Reference proteome</keyword>
<dbReference type="AlphaFoldDB" id="A0A255XYL4"/>
<dbReference type="Proteomes" id="UP000216361">
    <property type="component" value="Unassembled WGS sequence"/>
</dbReference>
<evidence type="ECO:0000313" key="2">
    <source>
        <dbReference type="EMBL" id="OYQ21338.1"/>
    </source>
</evidence>
<evidence type="ECO:0000313" key="1">
    <source>
        <dbReference type="EMBL" id="OYQ21330.1"/>
    </source>
</evidence>
<protein>
    <submittedName>
        <fullName evidence="1">Uncharacterized protein</fullName>
    </submittedName>
</protein>
<evidence type="ECO:0000313" key="3">
    <source>
        <dbReference type="Proteomes" id="UP000216361"/>
    </source>
</evidence>
<comment type="caution">
    <text evidence="1">The sequence shown here is derived from an EMBL/GenBank/DDBJ whole genome shotgun (WGS) entry which is preliminary data.</text>
</comment>
<dbReference type="EMBL" id="NOXS01000023">
    <property type="protein sequence ID" value="OYQ21338.1"/>
    <property type="molecule type" value="Genomic_DNA"/>
</dbReference>